<dbReference type="PANTHER" id="PTHR30625">
    <property type="entry name" value="PROTEIN TOLQ"/>
    <property type="match status" value="1"/>
</dbReference>
<name>A0AAE3VFE9_9BACT</name>
<keyword evidence="5 7" id="KW-0472">Membrane</keyword>
<dbReference type="GO" id="GO:0017038">
    <property type="term" value="P:protein import"/>
    <property type="evidence" value="ECO:0007669"/>
    <property type="project" value="TreeGrafter"/>
</dbReference>
<comment type="subcellular location">
    <subcellularLocation>
        <location evidence="1">Cell membrane</location>
        <topology evidence="1">Multi-pass membrane protein</topology>
    </subcellularLocation>
    <subcellularLocation>
        <location evidence="6">Membrane</location>
        <topology evidence="6">Multi-pass membrane protein</topology>
    </subcellularLocation>
</comment>
<keyword evidence="6" id="KW-0653">Protein transport</keyword>
<dbReference type="RefSeq" id="WP_307260963.1">
    <property type="nucleotide sequence ID" value="NZ_JAUSVL010000001.1"/>
</dbReference>
<gene>
    <name evidence="10" type="ORF">J3R75_001636</name>
</gene>
<dbReference type="AlphaFoldDB" id="A0AAE3VFE9"/>
<evidence type="ECO:0000313" key="11">
    <source>
        <dbReference type="Proteomes" id="UP001238163"/>
    </source>
</evidence>
<evidence type="ECO:0000259" key="9">
    <source>
        <dbReference type="Pfam" id="PF01618"/>
    </source>
</evidence>
<evidence type="ECO:0000256" key="5">
    <source>
        <dbReference type="ARBA" id="ARBA00023136"/>
    </source>
</evidence>
<keyword evidence="6" id="KW-0813">Transport</keyword>
<feature type="transmembrane region" description="Helical" evidence="7">
    <location>
        <begin position="48"/>
        <end position="72"/>
    </location>
</feature>
<keyword evidence="11" id="KW-1185">Reference proteome</keyword>
<dbReference type="Pfam" id="PF01618">
    <property type="entry name" value="MotA_ExbB"/>
    <property type="match status" value="1"/>
</dbReference>
<sequence length="251" mass="26378">MTKNNRGFLNVLCLGLLCGGMVLAQEAGVDVPTEAASGGTSLWDILYGGSIVNLLIWIGLFGTSFVMVWLAIDGFLIVKKDKLIPAGVVTGVREALSQGDLGTAIATCDANPGALSNILRSAFDNINDGYEVVQQAVSSSTDLESEKLMQRVNYLNICGQIAPMLGLMGTVTGMVAAFAGLASATGAAKAKLLAQSISTALWTTCVGLIIAVPALLFFTYFKNLATRILLETEVTVLDLIKVLRNAEVEGE</sequence>
<feature type="transmembrane region" description="Helical" evidence="7">
    <location>
        <begin position="199"/>
        <end position="221"/>
    </location>
</feature>
<evidence type="ECO:0000256" key="4">
    <source>
        <dbReference type="ARBA" id="ARBA00022989"/>
    </source>
</evidence>
<feature type="signal peptide" evidence="8">
    <location>
        <begin position="1"/>
        <end position="24"/>
    </location>
</feature>
<evidence type="ECO:0000256" key="3">
    <source>
        <dbReference type="ARBA" id="ARBA00022692"/>
    </source>
</evidence>
<proteinExistence type="inferred from homology"/>
<feature type="transmembrane region" description="Helical" evidence="7">
    <location>
        <begin position="154"/>
        <end position="179"/>
    </location>
</feature>
<dbReference type="PANTHER" id="PTHR30625:SF17">
    <property type="entry name" value="TOLQ-RELATED"/>
    <property type="match status" value="1"/>
</dbReference>
<comment type="similarity">
    <text evidence="6">Belongs to the exbB/tolQ family.</text>
</comment>
<reference evidence="10" key="1">
    <citation type="submission" date="2023-07" db="EMBL/GenBank/DDBJ databases">
        <title>Genomic Encyclopedia of Type Strains, Phase IV (KMG-IV): sequencing the most valuable type-strain genomes for metagenomic binning, comparative biology and taxonomic classification.</title>
        <authorList>
            <person name="Goeker M."/>
        </authorList>
    </citation>
    <scope>NUCLEOTIDE SEQUENCE</scope>
    <source>
        <strain evidence="10">DSM 24202</strain>
    </source>
</reference>
<dbReference type="EMBL" id="JAUSVL010000001">
    <property type="protein sequence ID" value="MDQ0289529.1"/>
    <property type="molecule type" value="Genomic_DNA"/>
</dbReference>
<protein>
    <submittedName>
        <fullName evidence="10">Biopolymer transport protein ExbB</fullName>
    </submittedName>
</protein>
<keyword evidence="8" id="KW-0732">Signal</keyword>
<evidence type="ECO:0000313" key="10">
    <source>
        <dbReference type="EMBL" id="MDQ0289529.1"/>
    </source>
</evidence>
<keyword evidence="2" id="KW-1003">Cell membrane</keyword>
<dbReference type="GO" id="GO:0005886">
    <property type="term" value="C:plasma membrane"/>
    <property type="evidence" value="ECO:0007669"/>
    <property type="project" value="UniProtKB-SubCell"/>
</dbReference>
<dbReference type="InterPro" id="IPR002898">
    <property type="entry name" value="MotA_ExbB_proton_chnl"/>
</dbReference>
<evidence type="ECO:0000256" key="6">
    <source>
        <dbReference type="RuleBase" id="RU004057"/>
    </source>
</evidence>
<organism evidence="10 11">
    <name type="scientific">Oligosphaera ethanolica</name>
    <dbReference type="NCBI Taxonomy" id="760260"/>
    <lineage>
        <taxon>Bacteria</taxon>
        <taxon>Pseudomonadati</taxon>
        <taxon>Lentisphaerota</taxon>
        <taxon>Oligosphaeria</taxon>
        <taxon>Oligosphaerales</taxon>
        <taxon>Oligosphaeraceae</taxon>
        <taxon>Oligosphaera</taxon>
    </lineage>
</organism>
<dbReference type="InterPro" id="IPR050790">
    <property type="entry name" value="ExbB/TolQ_transport"/>
</dbReference>
<accession>A0AAE3VFE9</accession>
<feature type="chain" id="PRO_5042013314" evidence="8">
    <location>
        <begin position="25"/>
        <end position="251"/>
    </location>
</feature>
<dbReference type="Proteomes" id="UP001238163">
    <property type="component" value="Unassembled WGS sequence"/>
</dbReference>
<comment type="caution">
    <text evidence="10">The sequence shown here is derived from an EMBL/GenBank/DDBJ whole genome shotgun (WGS) entry which is preliminary data.</text>
</comment>
<keyword evidence="4 7" id="KW-1133">Transmembrane helix</keyword>
<evidence type="ECO:0000256" key="8">
    <source>
        <dbReference type="SAM" id="SignalP"/>
    </source>
</evidence>
<evidence type="ECO:0000256" key="1">
    <source>
        <dbReference type="ARBA" id="ARBA00004651"/>
    </source>
</evidence>
<keyword evidence="3 7" id="KW-0812">Transmembrane</keyword>
<evidence type="ECO:0000256" key="7">
    <source>
        <dbReference type="SAM" id="Phobius"/>
    </source>
</evidence>
<feature type="domain" description="MotA/TolQ/ExbB proton channel" evidence="9">
    <location>
        <begin position="115"/>
        <end position="232"/>
    </location>
</feature>
<evidence type="ECO:0000256" key="2">
    <source>
        <dbReference type="ARBA" id="ARBA00022475"/>
    </source>
</evidence>